<evidence type="ECO:0000256" key="1">
    <source>
        <dbReference type="SAM" id="MobiDB-lite"/>
    </source>
</evidence>
<reference evidence="2 3" key="1">
    <citation type="submission" date="2020-02" db="EMBL/GenBank/DDBJ databases">
        <authorList>
            <person name="Ferguson B K."/>
        </authorList>
    </citation>
    <scope>NUCLEOTIDE SEQUENCE [LARGE SCALE GENOMIC DNA]</scope>
</reference>
<feature type="compositionally biased region" description="Low complexity" evidence="1">
    <location>
        <begin position="56"/>
        <end position="66"/>
    </location>
</feature>
<organism evidence="2 3">
    <name type="scientific">Trichogramma brassicae</name>
    <dbReference type="NCBI Taxonomy" id="86971"/>
    <lineage>
        <taxon>Eukaryota</taxon>
        <taxon>Metazoa</taxon>
        <taxon>Ecdysozoa</taxon>
        <taxon>Arthropoda</taxon>
        <taxon>Hexapoda</taxon>
        <taxon>Insecta</taxon>
        <taxon>Pterygota</taxon>
        <taxon>Neoptera</taxon>
        <taxon>Endopterygota</taxon>
        <taxon>Hymenoptera</taxon>
        <taxon>Apocrita</taxon>
        <taxon>Proctotrupomorpha</taxon>
        <taxon>Chalcidoidea</taxon>
        <taxon>Trichogrammatidae</taxon>
        <taxon>Trichogramma</taxon>
    </lineage>
</organism>
<dbReference type="EMBL" id="CADCXV010000975">
    <property type="protein sequence ID" value="CAB0039677.1"/>
    <property type="molecule type" value="Genomic_DNA"/>
</dbReference>
<dbReference type="Proteomes" id="UP000479190">
    <property type="component" value="Unassembled WGS sequence"/>
</dbReference>
<feature type="compositionally biased region" description="Basic residues" evidence="1">
    <location>
        <begin position="101"/>
        <end position="116"/>
    </location>
</feature>
<accession>A0A6H5IQE3</accession>
<evidence type="ECO:0000313" key="2">
    <source>
        <dbReference type="EMBL" id="CAB0039677.1"/>
    </source>
</evidence>
<feature type="region of interest" description="Disordered" evidence="1">
    <location>
        <begin position="18"/>
        <end position="81"/>
    </location>
</feature>
<name>A0A6H5IQE3_9HYME</name>
<keyword evidence="3" id="KW-1185">Reference proteome</keyword>
<protein>
    <submittedName>
        <fullName evidence="2">Uncharacterized protein</fullName>
    </submittedName>
</protein>
<sequence>MSEEFLFFYEKERADRAELRDSLSQRQQPRLANESRRRRRPTSSLNRCKVRRTYDAPAAAQHQPAANGRKEKQGASVRQPKLMLAGATPSFFIVLSGRSPSKSRARAKVFTRSGSR</sequence>
<feature type="region of interest" description="Disordered" evidence="1">
    <location>
        <begin position="97"/>
        <end position="116"/>
    </location>
</feature>
<gene>
    <name evidence="2" type="ORF">TBRA_LOCUS11416</name>
</gene>
<evidence type="ECO:0000313" key="3">
    <source>
        <dbReference type="Proteomes" id="UP000479190"/>
    </source>
</evidence>
<dbReference type="AlphaFoldDB" id="A0A6H5IQE3"/>
<proteinExistence type="predicted"/>